<comment type="caution">
    <text evidence="3">The sequence shown here is derived from an EMBL/GenBank/DDBJ whole genome shotgun (WGS) entry which is preliminary data.</text>
</comment>
<dbReference type="InterPro" id="IPR036278">
    <property type="entry name" value="Sialidase_sf"/>
</dbReference>
<evidence type="ECO:0000256" key="2">
    <source>
        <dbReference type="SAM" id="Phobius"/>
    </source>
</evidence>
<keyword evidence="2" id="KW-1133">Transmembrane helix</keyword>
<dbReference type="RefSeq" id="WP_344591244.1">
    <property type="nucleotide sequence ID" value="NZ_BAAARW010000016.1"/>
</dbReference>
<evidence type="ECO:0000313" key="4">
    <source>
        <dbReference type="Proteomes" id="UP001501231"/>
    </source>
</evidence>
<feature type="compositionally biased region" description="Basic and acidic residues" evidence="1">
    <location>
        <begin position="199"/>
        <end position="216"/>
    </location>
</feature>
<dbReference type="CDD" id="cd15482">
    <property type="entry name" value="Sialidase_non-viral"/>
    <property type="match status" value="1"/>
</dbReference>
<dbReference type="EMBL" id="BAAARW010000016">
    <property type="protein sequence ID" value="GAA2426857.1"/>
    <property type="molecule type" value="Genomic_DNA"/>
</dbReference>
<feature type="compositionally biased region" description="Polar residues" evidence="1">
    <location>
        <begin position="97"/>
        <end position="141"/>
    </location>
</feature>
<name>A0ABP5WGB8_9ACTN</name>
<proteinExistence type="predicted"/>
<keyword evidence="4" id="KW-1185">Reference proteome</keyword>
<evidence type="ECO:0008006" key="5">
    <source>
        <dbReference type="Google" id="ProtNLM"/>
    </source>
</evidence>
<dbReference type="Gene3D" id="2.130.10.10">
    <property type="entry name" value="YVTN repeat-like/Quinoprotein amine dehydrogenase"/>
    <property type="match status" value="2"/>
</dbReference>
<reference evidence="4" key="1">
    <citation type="journal article" date="2019" name="Int. J. Syst. Evol. Microbiol.">
        <title>The Global Catalogue of Microorganisms (GCM) 10K type strain sequencing project: providing services to taxonomists for standard genome sequencing and annotation.</title>
        <authorList>
            <consortium name="The Broad Institute Genomics Platform"/>
            <consortium name="The Broad Institute Genome Sequencing Center for Infectious Disease"/>
            <person name="Wu L."/>
            <person name="Ma J."/>
        </authorList>
    </citation>
    <scope>NUCLEOTIDE SEQUENCE [LARGE SCALE GENOMIC DNA]</scope>
    <source>
        <strain evidence="4">JCM 3325</strain>
    </source>
</reference>
<gene>
    <name evidence="3" type="ORF">GCM10010191_44330</name>
</gene>
<feature type="compositionally biased region" description="Pro residues" evidence="1">
    <location>
        <begin position="409"/>
        <end position="425"/>
    </location>
</feature>
<dbReference type="SUPFAM" id="SSF50939">
    <property type="entry name" value="Sialidases"/>
    <property type="match status" value="3"/>
</dbReference>
<feature type="compositionally biased region" description="Acidic residues" evidence="1">
    <location>
        <begin position="66"/>
        <end position="80"/>
    </location>
</feature>
<feature type="transmembrane region" description="Helical" evidence="2">
    <location>
        <begin position="446"/>
        <end position="468"/>
    </location>
</feature>
<sequence>MTPPKTPDDEPGGDRPQAESPEQPAPESGPAAPPPPQWLDEGQLLPGAHLLPEPPPLPPLSPAGADEPEPEPEPDDELPETEQTTFDPPESDLPPAEQTTFDPPKTEQTTFDSPETEQTTFDPPKAEQTTFDSPETEQTTLDPPDDDFDSTQVFDPRTPPAVPPPPQSFTTPPPPDARSGSGEGPRLDETVMDLSAHLPAKEKSDEEQPGTEEIRPEVIGSAASVPGPDAKPAGEEPDSAPGNDKTSAFPSAPESRATQQMPNAKSLAESGAGPAEEPPAPPAPPAPAPAPPPATRAEPFPWAQEVPETPFAVPPPAVPPAFQTPSPAPPAPEPFPYAQQIPDTPLPAPTPPAPPAPPAPAPPPVTRAEPFPWAQEIPDTPRPPLPQQSAHQSPPAAEPFPWAQQMPGPQAPQPQPQPISPPPQINEPWRTEAKPKRKGPKLNKKALLIGIGGLAAAALVAAGGFFAVNLVGGGSDDESGAKLAGSVFAIDPNARTDGRDQHLTAAAAVGRTVVTVGAESDGRLPRGQFLVSGDGGRTFKPGEVRGAGGDGLAKGEVPRVVAGSAKGWVAIGTRPGGGAVWTSQDGKSWNRLPDNAGQPFGPNTRVRRAVASDAGFLAFGDTTKKGDFSDAEPTVWTSSDGNGWEVRTGNRIGLPIQRGTVNLLEAAGSGDVMLLEGLHTANPGGGKLQQGRRVFRSADGGKSWTESKVPVPKGTRGLIVGGGPGGFLAIREIQGGGRTYGQAFTSRDGSTWTQSGRLASPGYQRTSRILASGEGYAAIVVRGRDIAISRSADGSAWQDTGSLANQPGRVLNGSALSSGQIVLVGAENGGGELNAMLGVYDSGGTPLPVDISKVPGAVRPDHTVAAIAAGSDRAVAVGSARGDAGVWTSTDGAAWTRAQAGQGVLSRPGPQQLVGVTQGRAGWLAVGTDQANPRRPLVVTSADGATWQAGDSAERFKPARNTPLATYATASGPAGYVIVGEDGLSAATWFSADLKTWQRGRSVGDNGLDALPNSNRWMRGVAAGQSGYVAVGGVRDPGAGNAPAARPAVWTSPDGKAWTMQQLQLPGGVAEAALTHVAAKGNTLVAAGSAGSAPLFYVSADGGKTWKETKPAVPDGVSNVQVTALTATPKGFAATGTGGGQGSTDVVSWTSADGSSWQAAKPEGTGLAGGGAQSIGGLATFKDRLLGVGRTADQTRDQPVLWDRPVP</sequence>
<feature type="region of interest" description="Disordered" evidence="1">
    <location>
        <begin position="1"/>
        <end position="441"/>
    </location>
</feature>
<protein>
    <recommendedName>
        <fullName evidence="5">Exo-alpha-sialidase</fullName>
    </recommendedName>
</protein>
<dbReference type="InterPro" id="IPR015943">
    <property type="entry name" value="WD40/YVTN_repeat-like_dom_sf"/>
</dbReference>
<feature type="compositionally biased region" description="Pro residues" evidence="1">
    <location>
        <begin position="157"/>
        <end position="176"/>
    </location>
</feature>
<feature type="compositionally biased region" description="Basic and acidic residues" evidence="1">
    <location>
        <begin position="1"/>
        <end position="17"/>
    </location>
</feature>
<feature type="compositionally biased region" description="Pro residues" evidence="1">
    <location>
        <begin position="276"/>
        <end position="294"/>
    </location>
</feature>
<evidence type="ECO:0000256" key="1">
    <source>
        <dbReference type="SAM" id="MobiDB-lite"/>
    </source>
</evidence>
<dbReference type="Proteomes" id="UP001501231">
    <property type="component" value="Unassembled WGS sequence"/>
</dbReference>
<feature type="compositionally biased region" description="Pro residues" evidence="1">
    <location>
        <begin position="326"/>
        <end position="335"/>
    </location>
</feature>
<feature type="compositionally biased region" description="Low complexity" evidence="1">
    <location>
        <begin position="295"/>
        <end position="311"/>
    </location>
</feature>
<feature type="compositionally biased region" description="Pro residues" evidence="1">
    <location>
        <begin position="344"/>
        <end position="365"/>
    </location>
</feature>
<keyword evidence="2" id="KW-0472">Membrane</keyword>
<feature type="compositionally biased region" description="Low complexity" evidence="1">
    <location>
        <begin position="18"/>
        <end position="30"/>
    </location>
</feature>
<keyword evidence="2" id="KW-0812">Transmembrane</keyword>
<feature type="compositionally biased region" description="Pro residues" evidence="1">
    <location>
        <begin position="52"/>
        <end position="61"/>
    </location>
</feature>
<organism evidence="3 4">
    <name type="scientific">Actinomadura vinacea</name>
    <dbReference type="NCBI Taxonomy" id="115336"/>
    <lineage>
        <taxon>Bacteria</taxon>
        <taxon>Bacillati</taxon>
        <taxon>Actinomycetota</taxon>
        <taxon>Actinomycetes</taxon>
        <taxon>Streptosporangiales</taxon>
        <taxon>Thermomonosporaceae</taxon>
        <taxon>Actinomadura</taxon>
    </lineage>
</organism>
<evidence type="ECO:0000313" key="3">
    <source>
        <dbReference type="EMBL" id="GAA2426857.1"/>
    </source>
</evidence>
<accession>A0ABP5WGB8</accession>